<dbReference type="SUPFAM" id="SSF57667">
    <property type="entry name" value="beta-beta-alpha zinc fingers"/>
    <property type="match status" value="3"/>
</dbReference>
<feature type="compositionally biased region" description="Polar residues" evidence="6">
    <location>
        <begin position="259"/>
        <end position="271"/>
    </location>
</feature>
<dbReference type="PROSITE" id="PS50157">
    <property type="entry name" value="ZINC_FINGER_C2H2_2"/>
    <property type="match status" value="5"/>
</dbReference>
<dbReference type="Gene3D" id="3.40.1800.20">
    <property type="match status" value="1"/>
</dbReference>
<evidence type="ECO:0000256" key="6">
    <source>
        <dbReference type="SAM" id="MobiDB-lite"/>
    </source>
</evidence>
<feature type="compositionally biased region" description="Basic and acidic residues" evidence="6">
    <location>
        <begin position="2993"/>
        <end position="3009"/>
    </location>
</feature>
<dbReference type="PANTHER" id="PTHR24379:SF121">
    <property type="entry name" value="C2H2-TYPE DOMAIN-CONTAINING PROTEIN"/>
    <property type="match status" value="1"/>
</dbReference>
<reference evidence="7" key="1">
    <citation type="submission" date="2022-08" db="UniProtKB">
        <authorList>
            <consortium name="EnsemblMetazoa"/>
        </authorList>
    </citation>
    <scope>IDENTIFICATION</scope>
    <source>
        <strain evidence="7">EBRO</strain>
    </source>
</reference>
<feature type="region of interest" description="Disordered" evidence="6">
    <location>
        <begin position="1311"/>
        <end position="1392"/>
    </location>
</feature>
<evidence type="ECO:0000256" key="5">
    <source>
        <dbReference type="SAM" id="Coils"/>
    </source>
</evidence>
<dbReference type="SMART" id="SM00868">
    <property type="entry name" value="zf-AD"/>
    <property type="match status" value="1"/>
</dbReference>
<feature type="compositionally biased region" description="Basic and acidic residues" evidence="6">
    <location>
        <begin position="239"/>
        <end position="257"/>
    </location>
</feature>
<dbReference type="Gene3D" id="3.30.160.60">
    <property type="entry name" value="Classic Zinc Finger"/>
    <property type="match status" value="6"/>
</dbReference>
<feature type="region of interest" description="Disordered" evidence="6">
    <location>
        <begin position="2275"/>
        <end position="2346"/>
    </location>
</feature>
<name>A0A182JGE4_ANOAO</name>
<feature type="region of interest" description="Disordered" evidence="6">
    <location>
        <begin position="2377"/>
        <end position="2406"/>
    </location>
</feature>
<dbReference type="Pfam" id="PF00096">
    <property type="entry name" value="zf-C2H2"/>
    <property type="match status" value="2"/>
</dbReference>
<feature type="region of interest" description="Disordered" evidence="6">
    <location>
        <begin position="2453"/>
        <end position="2475"/>
    </location>
</feature>
<feature type="region of interest" description="Disordered" evidence="6">
    <location>
        <begin position="2168"/>
        <end position="2191"/>
    </location>
</feature>
<evidence type="ECO:0000313" key="7">
    <source>
        <dbReference type="EnsemblMetazoa" id="AATE017604-PA.1"/>
    </source>
</evidence>
<evidence type="ECO:0000256" key="1">
    <source>
        <dbReference type="ARBA" id="ARBA00022723"/>
    </source>
</evidence>
<feature type="compositionally biased region" description="Basic and acidic residues" evidence="6">
    <location>
        <begin position="1657"/>
        <end position="1666"/>
    </location>
</feature>
<accession>A0A182JGE4</accession>
<feature type="compositionally biased region" description="Low complexity" evidence="6">
    <location>
        <begin position="2334"/>
        <end position="2345"/>
    </location>
</feature>
<feature type="compositionally biased region" description="Low complexity" evidence="6">
    <location>
        <begin position="1493"/>
        <end position="1505"/>
    </location>
</feature>
<feature type="region of interest" description="Disordered" evidence="6">
    <location>
        <begin position="1476"/>
        <end position="1516"/>
    </location>
</feature>
<dbReference type="GO" id="GO:0005634">
    <property type="term" value="C:nucleus"/>
    <property type="evidence" value="ECO:0007669"/>
    <property type="project" value="InterPro"/>
</dbReference>
<dbReference type="InterPro" id="IPR012934">
    <property type="entry name" value="Znf_AD"/>
</dbReference>
<dbReference type="PROSITE" id="PS51915">
    <property type="entry name" value="ZAD"/>
    <property type="match status" value="1"/>
</dbReference>
<feature type="compositionally biased region" description="Basic and acidic residues" evidence="6">
    <location>
        <begin position="1382"/>
        <end position="1392"/>
    </location>
</feature>
<keyword evidence="3" id="KW-0863">Zinc-finger</keyword>
<dbReference type="EnsemblMetazoa" id="AATE017604-RA">
    <property type="protein sequence ID" value="AATE017604-PA.1"/>
    <property type="gene ID" value="AATE017604"/>
</dbReference>
<dbReference type="InterPro" id="IPR013087">
    <property type="entry name" value="Znf_C2H2_type"/>
</dbReference>
<feature type="compositionally biased region" description="Low complexity" evidence="6">
    <location>
        <begin position="1894"/>
        <end position="1904"/>
    </location>
</feature>
<feature type="region of interest" description="Disordered" evidence="6">
    <location>
        <begin position="1655"/>
        <end position="1674"/>
    </location>
</feature>
<feature type="compositionally biased region" description="Basic and acidic residues" evidence="6">
    <location>
        <begin position="899"/>
        <end position="911"/>
    </location>
</feature>
<feature type="compositionally biased region" description="Basic and acidic residues" evidence="6">
    <location>
        <begin position="1356"/>
        <end position="1371"/>
    </location>
</feature>
<evidence type="ECO:0000256" key="4">
    <source>
        <dbReference type="ARBA" id="ARBA00022833"/>
    </source>
</evidence>
<feature type="compositionally biased region" description="Polar residues" evidence="6">
    <location>
        <begin position="962"/>
        <end position="971"/>
    </location>
</feature>
<feature type="compositionally biased region" description="Polar residues" evidence="6">
    <location>
        <begin position="1506"/>
        <end position="1516"/>
    </location>
</feature>
<dbReference type="SUPFAM" id="SSF57716">
    <property type="entry name" value="Glucocorticoid receptor-like (DNA-binding domain)"/>
    <property type="match status" value="1"/>
</dbReference>
<dbReference type="Pfam" id="PF16059">
    <property type="entry name" value="MGA_dom"/>
    <property type="match status" value="1"/>
</dbReference>
<feature type="coiled-coil region" evidence="5">
    <location>
        <begin position="2832"/>
        <end position="2870"/>
    </location>
</feature>
<dbReference type="PROSITE" id="PS00028">
    <property type="entry name" value="ZINC_FINGER_C2H2_1"/>
    <property type="match status" value="6"/>
</dbReference>
<dbReference type="Pfam" id="PF07776">
    <property type="entry name" value="zf-AD"/>
    <property type="match status" value="1"/>
</dbReference>
<evidence type="ECO:0000256" key="3">
    <source>
        <dbReference type="ARBA" id="ARBA00022771"/>
    </source>
</evidence>
<dbReference type="InterPro" id="IPR036236">
    <property type="entry name" value="Znf_C2H2_sf"/>
</dbReference>
<dbReference type="InterPro" id="IPR032060">
    <property type="entry name" value="MGA_dom"/>
</dbReference>
<dbReference type="GO" id="GO:0008270">
    <property type="term" value="F:zinc ion binding"/>
    <property type="evidence" value="ECO:0007669"/>
    <property type="project" value="UniProtKB-UniRule"/>
</dbReference>
<feature type="region of interest" description="Disordered" evidence="6">
    <location>
        <begin position="1890"/>
        <end position="1931"/>
    </location>
</feature>
<sequence>MVHSNIFGGPHKRPRLCSWGECCWLIVPRLISHCSDSKLVYPETSCGPQSHQASPFRLRICRLMHRQLPTGSDKLGVQHRRNRRLRLDKKQGVFRTFPSSGSHRATLPSYFQKRLKRRHIGKCAISSRREAGEEVVEQPKDNESAQNSLDIDEVVPSLDTLKKNYKEFCAIQWTIRLWYSMLQERLEELEQGTESIENVEQISEALHVKPEEEKSECSTPPQGTVVEDRSETPAAVLLCEEKASEKEKAKKENDVPSERATSADRNPSSTPAKDGSKDDDVSLEGSVQNVAPMGEGMVTPNRTPLKEGESTRTSYSLLQTSKSDILDPAYTCDIELEPLENRKSSFVDSLLNKFNLSPPVKVSPGPLSCSFESGFNEGESFSGDLKRRSLRDRNKIAARPRYIETPEEPRKLRVSKVFGQLHKSLNIDLECTNSNSSTEFYGFDEGEVVKLDKPSLPGLLPTPIVKKSQPYAPFLSYGSTIGATDDAGTVPETRSDLFREEGLISFGSLPPRLECPQRPNDMVRPRTVAQKRILLQKENDVRYLMIDNESKIFHFLDKRSKNIDAALDFQRMKELQDQPIPFTRDTWRALSWLRTEKGRYYFQTLNIDNRTVKLTGCQGNHPYRKLTRKPVFSSPVVASGGCRIHYITNCRCPEYPENLTLDIPQLLKPPLEKTTQSQRLKLLPDVQFPPVGDYRTHRSYPHTKPGPLSSKCVLRDTLEDDPYLGPREVFRMPPVELEVFPKINRPLDGYVKPFLKMILPHRGITENWARFAVSTLRPPVASDDGTAGGRQQQPSEERSFVFQLPYANNQRRMLIRRRLIVRPGTTVPAVDIDIERFEKLMKEQLTFRASIDSATGQDGGEVDNDERICADVLSEMTDSVAIALAEDVFQMDDPDVDYTRVDKPLGKEETAPPKLAVKTDTITPTITPPPPSSDAGTSSLIPATDTGEAPKVNSGAGASNPPAVTTECSKTNDPAKLKLLREMKRLNATIIEGPSQAKSSAAAEVTPRPQQCDPQYCAQGCICDVLFGSQAGGAVASAMRKQHCRQVDCVFECKCGYEQKKAANYSERDSCREVNSDAKPLFSADMKHLHEEVTERLAKEERQFTSTVIVTDEAAVVVRNAESETRRQKKMPKKYDDYYNEKSVQCLLNGGVAVEPTSFFVASEPPANVKPLSTADRIRHAHVVLNPLPELEDLEPWCMVHELYRCFCGGTATQGKPFSFTEESIVSASSKVTVSGGSVGAATPAALKPVNGTVATASRMMKAPAAAAAAASSSSKTSNKMHMLNGSARAEQVAPAAAWYDPTPRKRLYSFEKPHTAETESEQQRRARSDRFGGHSVGPGATASSSQSVAFRRRGRDSSEESYKPPSEKKSSKAKKVQFSAEARRASVAVRRDSVVASRASLPKRRASIAAREKASFFANQEVDEPSPPPAAALKVAIRRSEPMGAPKPPTNVQYTIVSQPTKNTTGKKGISNLIIKRIPPTPPPLPSPLPSVSPSSSIQKSASSGGNTQASTSGANVMQKVVPPLKERVKGGKEKTPMQMTVLEVRKLLRKEYNSVIEKAKAEKEGGGVDQAAKRRHSTVPVLLHIDLVDTDENIDSLYHLNQLTDGRKKLVICGTKRSYVANEEFQDGKPPSKYIPFTDRLTYIVQIPSWARAQPSEHSRESIPERGPPTPTIDRTVKPLNVGLPAPCPSKVSVSASPQEKKATYNQLVIQTDAQLVSLMRHINDLVGRNSLSIHPGKHGIMYICRWKVFLRAFVLSRIDLLDVVLKNGVHLSMVTGAADHSWRFPSEMVQSVTSARRSTFASCAARPRKPSKLLQMLIQRLDNAKTAQLALILYGSETHWLFCGFLRMDPDQRYKNNRNILLEPSTQANEDVRARLRDYYCRAMAVDNSEQQQPQQQPQQQVNETAAPRRKLDGLNAQTTEGGCPGSTMTSNLQISSVISPNTSTPLAKFLVGLGKLAHNGPGSSRGATTDTLRSTRWLRLMVARDFSDLFIPSLNCNTSYGLLMSVIVIANKRQTATRVPLPGVPRESDGGGTTPIPRLYCLPEQGSSVFIGPFPTTQAKLDVILCQMVDGKMYTREEFQRLNSIHVAGKPGTVGCWVDILHQSGTPKLATTAVLTPRPAGSFAPSCSTQSRSLLKSNVNHVQQRSQSQAPDDDCVVILDDDDGDEEEAEQNGGSTSTEELPATGDVNTSLKDVNKAEDMMSRIRAQLLTLKAGGKETDGRVESSATVTVKQRPGCEADQRLNLLRLVEKTMEQTKEDKRKLANMVKEATFAGGGGMGREVMSTSATEGGGDPEVGRKRKSVDEEPTAALPASKVVRHSTPMAEEGGGPSSSKNGSTNSMSFRRNTTTRMSLPNPAFSSGQAFKVPQVVAKPATQQTTVTGGGSSSSKLIGSLRAPRPGGPPNMPTRAMSVAMRPTNGIITNGKQQLTVKPLKRLLPPVELNEDDIVCLDDDDDEEDHPTPPPVDNGVRRQSTTTVDNIQNNSNDEQQRCLAKLEYLKAIGQGKGFVFNAEKNSVKVKPWFVDWFAKADLNELKHKYDESSCSKPGIAAAVATTPIATISPATTTTMTLATPKATTKKTTTTATKAAISKTSSLEAATAPETTASGVRRSLPRTKVVPRLPASTTPTPPSVIATNCTTIGRDSAPSSQPSDDRSPYRVKYISPEEEAIQLAKPHRLGVLESNIKRLGLVQVVRLKQEVIIRVKQMTARGQHVNVLNLEEAVSLLNKFIQRNTYTYMPSNLSLRWEFKERSTPLAPFEDLTKIINQRCIVTRYGLFDTCKRATLKELQRSLPALYETLLPTLLAMQCCPKDLYESLRCSEDESKVYDKAVEFIAELKQAEQTLIAEERQLRKQVKQNEAKLERLRKDFPSGVGKDVATTGNNRTKNQDDQQSNLQYYAENFDRLCRLCLSSDQLVSIYSNVQGRNVYYIRNCVKMALELLAVKINIHDKLPKFVCERCEKSLSVIFNFKRKCDKSLTILHHVRDSIIKRKESGNVDPENAEKEPKVQRRRKRKPVTKQPSCEEILKKLPPAINVGKLDVSLADKCTVKLDTPRSNAVEPTEPFDSIKTRTEEKHITDEVPHVQGQEYVDLREGSQQSHSEELVDGKGYLQDEQKSELKIKEEFIELLEIAEDELETEKSKSNGRRRVVCPICGAMVNNVKSHLVTHSDVRPHQCEQCPKSFATRNKLQSHTNSVHLRKRDFKCDVCGKAFLEKNNLKGHMRIHSGERKYTCDICAKSFLFAGTLRCHKLTHTQEKKHECQICGKLFLMRTTLNKHLNVHTGDRPHKCDLCDKRFRTSTHKVVHMRTHTGEKPLVCYICEMSFAHHKARSVHMKSKHPEELVRMGLIDDRGHLKI</sequence>
<dbReference type="VEuPathDB" id="VectorBase:AATE017604"/>
<dbReference type="FunFam" id="3.30.160.60:FF:000446">
    <property type="entry name" value="Zinc finger protein"/>
    <property type="match status" value="1"/>
</dbReference>
<dbReference type="PANTHER" id="PTHR24379">
    <property type="entry name" value="KRAB AND ZINC FINGER DOMAIN-CONTAINING"/>
    <property type="match status" value="1"/>
</dbReference>
<dbReference type="STRING" id="41427.A0A182JGE4"/>
<keyword evidence="5" id="KW-0175">Coiled coil</keyword>
<proteinExistence type="predicted"/>
<feature type="compositionally biased region" description="Basic and acidic residues" evidence="6">
    <location>
        <begin position="1311"/>
        <end position="1333"/>
    </location>
</feature>
<feature type="region of interest" description="Disordered" evidence="6">
    <location>
        <begin position="899"/>
        <end position="971"/>
    </location>
</feature>
<dbReference type="SMART" id="SM00355">
    <property type="entry name" value="ZnF_C2H2"/>
    <property type="match status" value="7"/>
</dbReference>
<protein>
    <recommendedName>
        <fullName evidence="8">MGA conserved domain-containing protein</fullName>
    </recommendedName>
</protein>
<feature type="region of interest" description="Disordered" evidence="6">
    <location>
        <begin position="209"/>
        <end position="310"/>
    </location>
</feature>
<feature type="region of interest" description="Disordered" evidence="6">
    <location>
        <begin position="2993"/>
        <end position="3023"/>
    </location>
</feature>
<keyword evidence="1" id="KW-0479">Metal-binding</keyword>
<evidence type="ECO:0008006" key="8">
    <source>
        <dbReference type="Google" id="ProtNLM"/>
    </source>
</evidence>
<keyword evidence="4" id="KW-0862">Zinc</keyword>
<feature type="compositionally biased region" description="Polar residues" evidence="6">
    <location>
        <begin position="1919"/>
        <end position="1931"/>
    </location>
</feature>
<evidence type="ECO:0000256" key="2">
    <source>
        <dbReference type="ARBA" id="ARBA00022737"/>
    </source>
</evidence>
<keyword evidence="2" id="KW-0677">Repeat</keyword>
<organism evidence="7">
    <name type="scientific">Anopheles atroparvus</name>
    <name type="common">European mosquito</name>
    <dbReference type="NCBI Taxonomy" id="41427"/>
    <lineage>
        <taxon>Eukaryota</taxon>
        <taxon>Metazoa</taxon>
        <taxon>Ecdysozoa</taxon>
        <taxon>Arthropoda</taxon>
        <taxon>Hexapoda</taxon>
        <taxon>Insecta</taxon>
        <taxon>Pterygota</taxon>
        <taxon>Neoptera</taxon>
        <taxon>Endopterygota</taxon>
        <taxon>Diptera</taxon>
        <taxon>Nematocera</taxon>
        <taxon>Culicoidea</taxon>
        <taxon>Culicidae</taxon>
        <taxon>Anophelinae</taxon>
        <taxon>Anopheles</taxon>
    </lineage>
</organism>
<feature type="compositionally biased region" description="Pro residues" evidence="6">
    <location>
        <begin position="1480"/>
        <end position="1492"/>
    </location>
</feature>
<dbReference type="FunFam" id="3.30.160.60:FF:000182">
    <property type="entry name" value="zinc finger protein 366"/>
    <property type="match status" value="1"/>
</dbReference>